<accession>A0AAT9J9Z7</accession>
<sequence length="66" mass="7783">MSNKKLSYYQRHRDWVLIGLMCLALPSIFDISTNYIPLYIKIPMSIIGIFSMVYFFKDDNKEGSKQ</sequence>
<dbReference type="EMBL" id="BK067783">
    <property type="protein sequence ID" value="DBA51737.1"/>
    <property type="molecule type" value="Genomic_DNA"/>
</dbReference>
<reference evidence="2" key="2">
    <citation type="submission" date="2024-03" db="EMBL/GenBank/DDBJ databases">
        <authorList>
            <person name="Ni Y."/>
            <person name="Xu T."/>
            <person name="Yan S."/>
            <person name="Chen L."/>
            <person name="Wang Y."/>
        </authorList>
    </citation>
    <scope>NUCLEOTIDE SEQUENCE</scope>
    <source>
        <strain evidence="3">NTT1</strain>
        <strain evidence="2">NTT2</strain>
    </source>
</reference>
<organism evidence="2">
    <name type="scientific">Nitrosopumilaceae spindle-shaped virus</name>
    <dbReference type="NCBI Taxonomy" id="3065433"/>
    <lineage>
        <taxon>Viruses</taxon>
    </lineage>
</organism>
<evidence type="ECO:0000313" key="2">
    <source>
        <dbReference type="EMBL" id="DBA51737.1"/>
    </source>
</evidence>
<feature type="transmembrane region" description="Helical" evidence="1">
    <location>
        <begin position="12"/>
        <end position="29"/>
    </location>
</feature>
<reference evidence="2" key="1">
    <citation type="journal article" date="2024" name="Environ. Microbiol. Rep.">
        <title>Hiding in plain sight: The discovery of complete genomes of 11 hypothetical spindle-shaped viruses that putatively infect mesophilic ammonia-oxidizing archaea.</title>
        <authorList>
            <person name="Ni Y."/>
            <person name="Xu T."/>
            <person name="Yan S."/>
            <person name="Chen L."/>
            <person name="Wang Y."/>
        </authorList>
    </citation>
    <scope>NUCLEOTIDE SEQUENCE</scope>
    <source>
        <strain evidence="3">NTT1</strain>
        <strain evidence="2">NTT2</strain>
    </source>
</reference>
<dbReference type="EMBL" id="BK067791">
    <property type="protein sequence ID" value="DBA52164.1"/>
    <property type="molecule type" value="Genomic_DNA"/>
</dbReference>
<keyword evidence="1" id="KW-1133">Transmembrane helix</keyword>
<keyword evidence="1" id="KW-0472">Membrane</keyword>
<evidence type="ECO:0000313" key="3">
    <source>
        <dbReference type="EMBL" id="DBA52164.1"/>
    </source>
</evidence>
<keyword evidence="1" id="KW-0812">Transmembrane</keyword>
<proteinExistence type="predicted"/>
<protein>
    <submittedName>
        <fullName evidence="3">ORF23</fullName>
    </submittedName>
    <submittedName>
        <fullName evidence="2">ORF38</fullName>
    </submittedName>
</protein>
<name>A0AAT9J9Z7_9VIRU</name>
<evidence type="ECO:0000256" key="1">
    <source>
        <dbReference type="SAM" id="Phobius"/>
    </source>
</evidence>
<feature type="transmembrane region" description="Helical" evidence="1">
    <location>
        <begin position="35"/>
        <end position="56"/>
    </location>
</feature>